<proteinExistence type="predicted"/>
<feature type="domain" description="DHHA1" evidence="2">
    <location>
        <begin position="251"/>
        <end position="338"/>
    </location>
</feature>
<evidence type="ECO:0000259" key="1">
    <source>
        <dbReference type="Pfam" id="PF01368"/>
    </source>
</evidence>
<organism evidence="3 4">
    <name type="scientific">Candidatus Sungbacteria bacterium RIFCSPLOWO2_12_FULL_41_11</name>
    <dbReference type="NCBI Taxonomy" id="1802286"/>
    <lineage>
        <taxon>Bacteria</taxon>
        <taxon>Candidatus Sungiibacteriota</taxon>
    </lineage>
</organism>
<evidence type="ECO:0000259" key="2">
    <source>
        <dbReference type="Pfam" id="PF02272"/>
    </source>
</evidence>
<dbReference type="SUPFAM" id="SSF64182">
    <property type="entry name" value="DHH phosphoesterases"/>
    <property type="match status" value="1"/>
</dbReference>
<dbReference type="InterPro" id="IPR001667">
    <property type="entry name" value="DDH_dom"/>
</dbReference>
<evidence type="ECO:0000313" key="3">
    <source>
        <dbReference type="EMBL" id="OHA14762.1"/>
    </source>
</evidence>
<dbReference type="GO" id="GO:0003676">
    <property type="term" value="F:nucleic acid binding"/>
    <property type="evidence" value="ECO:0007669"/>
    <property type="project" value="InterPro"/>
</dbReference>
<dbReference type="PANTHER" id="PTHR47618:SF1">
    <property type="entry name" value="BIFUNCTIONAL OLIGORIBONUCLEASE AND PAP PHOSPHATASE NRNA"/>
    <property type="match status" value="1"/>
</dbReference>
<dbReference type="PANTHER" id="PTHR47618">
    <property type="entry name" value="BIFUNCTIONAL OLIGORIBONUCLEASE AND PAP PHOSPHATASE NRNA"/>
    <property type="match status" value="1"/>
</dbReference>
<dbReference type="Pfam" id="PF01368">
    <property type="entry name" value="DHH"/>
    <property type="match status" value="1"/>
</dbReference>
<sequence length="340" mass="38102">MGHETCHLSRATCYKVQNKFIEAYNLIKSSERILLATHESPDGDGIASMLAVYNWLESINPGAVFLYSKDEIPAYLKFLPCLEKIQPSVPEGEFNLLIGFDYGDFKRLGLDEWLKIQPEIKIITFDHHSTGKQLGTINLIDTSSSSTAELVYDFFEANDVEFGRDSAKCILCGIMVDTGIFKHSNTTPKTLRVVKNLLLKGVTIKEVAKNIEKDLRPIRAIRLWGEALLRIKIDPKSGLAVSFAKKEDFLKHNAGKEYLSEFSSLMATVPEAKISVFLTQNNEEPRFIRGSLRTEHYKNADVSAIAKHFGGGGHKLASGFRIESTMEETLEKLINIVKTV</sequence>
<dbReference type="EMBL" id="MHQY01000003">
    <property type="protein sequence ID" value="OHA14762.1"/>
    <property type="molecule type" value="Genomic_DNA"/>
</dbReference>
<dbReference type="Proteomes" id="UP000177171">
    <property type="component" value="Unassembled WGS sequence"/>
</dbReference>
<dbReference type="AlphaFoldDB" id="A0A1G2LV65"/>
<feature type="domain" description="DDH" evidence="1">
    <location>
        <begin position="32"/>
        <end position="174"/>
    </location>
</feature>
<evidence type="ECO:0000313" key="4">
    <source>
        <dbReference type="Proteomes" id="UP000177171"/>
    </source>
</evidence>
<protein>
    <recommendedName>
        <fullName evidence="5">DDH domain-containing protein</fullName>
    </recommendedName>
</protein>
<dbReference type="Gene3D" id="3.10.310.30">
    <property type="match status" value="1"/>
</dbReference>
<gene>
    <name evidence="3" type="ORF">A3G49_03460</name>
</gene>
<reference evidence="3 4" key="1">
    <citation type="journal article" date="2016" name="Nat. Commun.">
        <title>Thousands of microbial genomes shed light on interconnected biogeochemical processes in an aquifer system.</title>
        <authorList>
            <person name="Anantharaman K."/>
            <person name="Brown C.T."/>
            <person name="Hug L.A."/>
            <person name="Sharon I."/>
            <person name="Castelle C.J."/>
            <person name="Probst A.J."/>
            <person name="Thomas B.C."/>
            <person name="Singh A."/>
            <person name="Wilkins M.J."/>
            <person name="Karaoz U."/>
            <person name="Brodie E.L."/>
            <person name="Williams K.H."/>
            <person name="Hubbard S.S."/>
            <person name="Banfield J.F."/>
        </authorList>
    </citation>
    <scope>NUCLEOTIDE SEQUENCE [LARGE SCALE GENOMIC DNA]</scope>
</reference>
<accession>A0A1G2LV65</accession>
<evidence type="ECO:0008006" key="5">
    <source>
        <dbReference type="Google" id="ProtNLM"/>
    </source>
</evidence>
<dbReference type="InterPro" id="IPR051319">
    <property type="entry name" value="Oligoribo/pAp-PDE_c-di-AMP_PDE"/>
</dbReference>
<comment type="caution">
    <text evidence="3">The sequence shown here is derived from an EMBL/GenBank/DDBJ whole genome shotgun (WGS) entry which is preliminary data.</text>
</comment>
<dbReference type="InterPro" id="IPR003156">
    <property type="entry name" value="DHHA1_dom"/>
</dbReference>
<dbReference type="Gene3D" id="3.90.1640.10">
    <property type="entry name" value="inorganic pyrophosphatase (n-terminal core)"/>
    <property type="match status" value="1"/>
</dbReference>
<dbReference type="InterPro" id="IPR038763">
    <property type="entry name" value="DHH_sf"/>
</dbReference>
<dbReference type="Pfam" id="PF02272">
    <property type="entry name" value="DHHA1"/>
    <property type="match status" value="1"/>
</dbReference>
<name>A0A1G2LV65_9BACT</name>